<evidence type="ECO:0000259" key="2">
    <source>
        <dbReference type="Pfam" id="PF20684"/>
    </source>
</evidence>
<keyword evidence="1" id="KW-0472">Membrane</keyword>
<dbReference type="OrthoDB" id="3918601at2759"/>
<reference evidence="3 4" key="1">
    <citation type="journal article" date="2018" name="Front. Microbiol.">
        <title>Genome-Wide Analysis of Corynespora cassiicola Leaf Fall Disease Putative Effectors.</title>
        <authorList>
            <person name="Lopez D."/>
            <person name="Ribeiro S."/>
            <person name="Label P."/>
            <person name="Fumanal B."/>
            <person name="Venisse J.S."/>
            <person name="Kohler A."/>
            <person name="de Oliveira R.R."/>
            <person name="Labutti K."/>
            <person name="Lipzen A."/>
            <person name="Lail K."/>
            <person name="Bauer D."/>
            <person name="Ohm R.A."/>
            <person name="Barry K.W."/>
            <person name="Spatafora J."/>
            <person name="Grigoriev I.V."/>
            <person name="Martin F.M."/>
            <person name="Pujade-Renaud V."/>
        </authorList>
    </citation>
    <scope>NUCLEOTIDE SEQUENCE [LARGE SCALE GENOMIC DNA]</scope>
    <source>
        <strain evidence="3 4">Philippines</strain>
    </source>
</reference>
<keyword evidence="1" id="KW-1133">Transmembrane helix</keyword>
<evidence type="ECO:0000256" key="1">
    <source>
        <dbReference type="SAM" id="Phobius"/>
    </source>
</evidence>
<dbReference type="Pfam" id="PF20684">
    <property type="entry name" value="Fung_rhodopsin"/>
    <property type="match status" value="1"/>
</dbReference>
<dbReference type="AlphaFoldDB" id="A0A2T2NKJ8"/>
<feature type="transmembrane region" description="Helical" evidence="1">
    <location>
        <begin position="52"/>
        <end position="73"/>
    </location>
</feature>
<dbReference type="Proteomes" id="UP000240883">
    <property type="component" value="Unassembled WGS sequence"/>
</dbReference>
<feature type="transmembrane region" description="Helical" evidence="1">
    <location>
        <begin position="202"/>
        <end position="224"/>
    </location>
</feature>
<feature type="transmembrane region" description="Helical" evidence="1">
    <location>
        <begin position="93"/>
        <end position="114"/>
    </location>
</feature>
<evidence type="ECO:0000313" key="3">
    <source>
        <dbReference type="EMBL" id="PSN65965.1"/>
    </source>
</evidence>
<accession>A0A2T2NKJ8</accession>
<organism evidence="3 4">
    <name type="scientific">Corynespora cassiicola Philippines</name>
    <dbReference type="NCBI Taxonomy" id="1448308"/>
    <lineage>
        <taxon>Eukaryota</taxon>
        <taxon>Fungi</taxon>
        <taxon>Dikarya</taxon>
        <taxon>Ascomycota</taxon>
        <taxon>Pezizomycotina</taxon>
        <taxon>Dothideomycetes</taxon>
        <taxon>Pleosporomycetidae</taxon>
        <taxon>Pleosporales</taxon>
        <taxon>Corynesporascaceae</taxon>
        <taxon>Corynespora</taxon>
    </lineage>
</organism>
<dbReference type="PANTHER" id="PTHR39614">
    <property type="entry name" value="INTEGRAL MEMBRANE PROTEIN"/>
    <property type="match status" value="1"/>
</dbReference>
<feature type="transmembrane region" description="Helical" evidence="1">
    <location>
        <begin position="20"/>
        <end position="40"/>
    </location>
</feature>
<dbReference type="EMBL" id="KZ678136">
    <property type="protein sequence ID" value="PSN65965.1"/>
    <property type="molecule type" value="Genomic_DNA"/>
</dbReference>
<keyword evidence="4" id="KW-1185">Reference proteome</keyword>
<dbReference type="InterPro" id="IPR049326">
    <property type="entry name" value="Rhodopsin_dom_fungi"/>
</dbReference>
<evidence type="ECO:0000313" key="4">
    <source>
        <dbReference type="Proteomes" id="UP000240883"/>
    </source>
</evidence>
<feature type="transmembrane region" description="Helical" evidence="1">
    <location>
        <begin position="126"/>
        <end position="149"/>
    </location>
</feature>
<feature type="domain" description="Rhodopsin" evidence="2">
    <location>
        <begin position="36"/>
        <end position="267"/>
    </location>
</feature>
<sequence>MDVPDPIHEDRYVPPPQVAVAIGWLATSIAVVATGVRFGTKLSMRRMVNVDDFLIVGSVVFAFGQMIACFLSAKLATDKLPSGAEWNSFQKAYHSSQLLFVPSICLAKCSVLYSLHIIMPCPEEKLPIACAIFFVSLLLVAFEFCVAFQCSAPQWNIFTGKCFDQIAFWQAFGIIDIVTDAFIVVFPIYIVAALQMRAKVKILVAGVFSARIFAIAVSIVRIIFVTKSYGTPLHSENDFWTYVILTEIEQGLSVTTACIPFLKPFFESLETGMMASNHGLQTVTCAPSGSGLNSNPSHQEKKSLELCVLGQCMEINVSRRISMHSEERELIGEATAWAKRPEASNHR</sequence>
<gene>
    <name evidence="3" type="ORF">BS50DRAFT_574444</name>
</gene>
<name>A0A2T2NKJ8_CORCC</name>
<proteinExistence type="predicted"/>
<protein>
    <recommendedName>
        <fullName evidence="2">Rhodopsin domain-containing protein</fullName>
    </recommendedName>
</protein>
<feature type="transmembrane region" description="Helical" evidence="1">
    <location>
        <begin position="169"/>
        <end position="190"/>
    </location>
</feature>
<dbReference type="PANTHER" id="PTHR39614:SF2">
    <property type="entry name" value="INTEGRAL MEMBRANE PROTEIN"/>
    <property type="match status" value="1"/>
</dbReference>
<keyword evidence="1" id="KW-0812">Transmembrane</keyword>